<evidence type="ECO:0000313" key="5">
    <source>
        <dbReference type="EMBL" id="BAV91710.1"/>
    </source>
</evidence>
<name>A0A1J1DX86_9BACT</name>
<dbReference type="InterPro" id="IPR006127">
    <property type="entry name" value="ZnuA-like"/>
</dbReference>
<evidence type="ECO:0000256" key="1">
    <source>
        <dbReference type="ARBA" id="ARBA00011028"/>
    </source>
</evidence>
<reference evidence="5 6" key="1">
    <citation type="journal article" date="2017" name="ISME J.">
        <title>Genome of 'Ca. Desulfovibrio trichonymphae', an H2-oxidizing bacterium in a tripartite symbiotic system within a protist cell in the termite gut.</title>
        <authorList>
            <person name="Kuwahara H."/>
            <person name="Yuki M."/>
            <person name="Izawa K."/>
            <person name="Ohkuma M."/>
            <person name="Hongoh Y."/>
        </authorList>
    </citation>
    <scope>NUCLEOTIDE SEQUENCE [LARGE SCALE GENOMIC DNA]</scope>
    <source>
        <strain evidence="5 6">Rs-N31</strain>
    </source>
</reference>
<feature type="signal peptide" evidence="4">
    <location>
        <begin position="1"/>
        <end position="31"/>
    </location>
</feature>
<keyword evidence="2" id="KW-0813">Transport</keyword>
<proteinExistence type="inferred from homology"/>
<comment type="similarity">
    <text evidence="1">Belongs to the bacterial solute-binding protein 9 family.</text>
</comment>
<dbReference type="KEGG" id="dtr:RSDT_0198"/>
<organism evidence="5 6">
    <name type="scientific">Candidatus Desulfovibrio trichonymphae</name>
    <dbReference type="NCBI Taxonomy" id="1725232"/>
    <lineage>
        <taxon>Bacteria</taxon>
        <taxon>Pseudomonadati</taxon>
        <taxon>Thermodesulfobacteriota</taxon>
        <taxon>Desulfovibrionia</taxon>
        <taxon>Desulfovibrionales</taxon>
        <taxon>Desulfovibrionaceae</taxon>
        <taxon>Desulfovibrio</taxon>
    </lineage>
</organism>
<feature type="chain" id="PRO_5009618600" evidence="4">
    <location>
        <begin position="32"/>
        <end position="319"/>
    </location>
</feature>
<dbReference type="SUPFAM" id="SSF53807">
    <property type="entry name" value="Helical backbone' metal receptor"/>
    <property type="match status" value="1"/>
</dbReference>
<evidence type="ECO:0000256" key="4">
    <source>
        <dbReference type="SAM" id="SignalP"/>
    </source>
</evidence>
<dbReference type="AlphaFoldDB" id="A0A1J1DX86"/>
<dbReference type="GO" id="GO:0046872">
    <property type="term" value="F:metal ion binding"/>
    <property type="evidence" value="ECO:0007669"/>
    <property type="project" value="InterPro"/>
</dbReference>
<keyword evidence="6" id="KW-1185">Reference proteome</keyword>
<evidence type="ECO:0000256" key="3">
    <source>
        <dbReference type="ARBA" id="ARBA00022729"/>
    </source>
</evidence>
<sequence>MFTQTVNRRCPSLVLACLALAGLFFSVSVRAAPEKELRVLATTFPVWLFTRNVVHDCPHVRTELLIPTNFGCPHDYALTPRDMQKLSRATALVINGLGMENFLNAPLAASNGGPTIIDAGAGIATPPQPESPRHITAAGFNQHSHDGMNPHIFSGPKQAAIMTRAIAEGLARIDPANADVYCAAAGAYITRLTALGERLAALGAVASRKGIVLQHDSLFWLAANAGLEILAVMQTNEDAPPSANELIRLTALVRRERPALIAADPQYADRLVRTLAQETNVPAASLDPVSSGPENAPLDWYETVMSANCQTLERYFDPR</sequence>
<evidence type="ECO:0000256" key="2">
    <source>
        <dbReference type="ARBA" id="ARBA00022448"/>
    </source>
</evidence>
<dbReference type="PANTHER" id="PTHR42953">
    <property type="entry name" value="HIGH-AFFINITY ZINC UPTAKE SYSTEM PROTEIN ZNUA-RELATED"/>
    <property type="match status" value="1"/>
</dbReference>
<dbReference type="Pfam" id="PF01297">
    <property type="entry name" value="ZnuA"/>
    <property type="match status" value="1"/>
</dbReference>
<protein>
    <submittedName>
        <fullName evidence="5">Mn2+/Zn2+ ABC transporter substrate-binding protein</fullName>
    </submittedName>
</protein>
<dbReference type="Proteomes" id="UP000242645">
    <property type="component" value="Chromosome"/>
</dbReference>
<keyword evidence="3 4" id="KW-0732">Signal</keyword>
<dbReference type="OrthoDB" id="9810636at2"/>
<dbReference type="PANTHER" id="PTHR42953:SF3">
    <property type="entry name" value="HIGH-AFFINITY ZINC UPTAKE SYSTEM PROTEIN ZNUA"/>
    <property type="match status" value="1"/>
</dbReference>
<dbReference type="RefSeq" id="WP_096399253.1">
    <property type="nucleotide sequence ID" value="NZ_AP017368.1"/>
</dbReference>
<evidence type="ECO:0000313" key="6">
    <source>
        <dbReference type="Proteomes" id="UP000242645"/>
    </source>
</evidence>
<dbReference type="InterPro" id="IPR050492">
    <property type="entry name" value="Bact_metal-bind_prot9"/>
</dbReference>
<dbReference type="EMBL" id="AP017368">
    <property type="protein sequence ID" value="BAV91710.1"/>
    <property type="molecule type" value="Genomic_DNA"/>
</dbReference>
<dbReference type="Gene3D" id="3.40.50.1980">
    <property type="entry name" value="Nitrogenase molybdenum iron protein domain"/>
    <property type="match status" value="2"/>
</dbReference>
<gene>
    <name evidence="5" type="primary">znuA</name>
    <name evidence="5" type="ORF">RSDT_0198</name>
</gene>
<accession>A0A1J1DX86</accession>
<dbReference type="GO" id="GO:0030001">
    <property type="term" value="P:metal ion transport"/>
    <property type="evidence" value="ECO:0007669"/>
    <property type="project" value="InterPro"/>
</dbReference>